<organism evidence="3 4">
    <name type="scientific">Nocardioides zhouii</name>
    <dbReference type="NCBI Taxonomy" id="1168729"/>
    <lineage>
        <taxon>Bacteria</taxon>
        <taxon>Bacillati</taxon>
        <taxon>Actinomycetota</taxon>
        <taxon>Actinomycetes</taxon>
        <taxon>Propionibacteriales</taxon>
        <taxon>Nocardioidaceae</taxon>
        <taxon>Nocardioides</taxon>
    </lineage>
</organism>
<feature type="domain" description="UspA" evidence="2">
    <location>
        <begin position="9"/>
        <end position="143"/>
    </location>
</feature>
<evidence type="ECO:0000313" key="4">
    <source>
        <dbReference type="Proteomes" id="UP000291101"/>
    </source>
</evidence>
<gene>
    <name evidence="3" type="ORF">EUA94_04895</name>
</gene>
<dbReference type="PRINTS" id="PR01438">
    <property type="entry name" value="UNVRSLSTRESS"/>
</dbReference>
<reference evidence="3 4" key="1">
    <citation type="submission" date="2019-01" db="EMBL/GenBank/DDBJ databases">
        <title>Novel species of Nocardioides.</title>
        <authorList>
            <person name="Liu Q."/>
            <person name="X Y.-H."/>
        </authorList>
    </citation>
    <scope>NUCLEOTIDE SEQUENCE [LARGE SCALE GENOMIC DNA]</scope>
    <source>
        <strain evidence="3 4">HLT2-9</strain>
    </source>
</reference>
<dbReference type="AlphaFoldDB" id="A0A4Q2T8R7"/>
<dbReference type="PANTHER" id="PTHR46268:SF6">
    <property type="entry name" value="UNIVERSAL STRESS PROTEIN UP12"/>
    <property type="match status" value="1"/>
</dbReference>
<evidence type="ECO:0000256" key="1">
    <source>
        <dbReference type="ARBA" id="ARBA00008791"/>
    </source>
</evidence>
<dbReference type="RefSeq" id="WP_129425284.1">
    <property type="nucleotide sequence ID" value="NZ_SDWV01000004.1"/>
</dbReference>
<dbReference type="InterPro" id="IPR006016">
    <property type="entry name" value="UspA"/>
</dbReference>
<dbReference type="Gene3D" id="3.40.50.12370">
    <property type="match status" value="1"/>
</dbReference>
<sequence>MTEQQPNGRPVVVGVGTTEVDTALAYAAEEAVRAGCGLHLVHAVHMMPTGPRGTLVPQEDLDLWGRETLDRAVKIAEDLVAGAVPVTHELCHGTPVDVLTDVARTARTVVLEHRHLSRVSRVVNRTVAGGVAAHVRVPVVAVPSGWTRSAGTPVVVAGVDVPERSEEVLAAAVAESRARAATLTVVHSWAMPVHYDGVPVEPAEHARWTDRSKAEVRAALDRLGDESVAIDAEVVVHPGRAVEAILEAAQGADLLVIGRHDPLVPYGSHIGPVARAVLREATCPVLLASPHPHRVAYRP</sequence>
<dbReference type="CDD" id="cd00293">
    <property type="entry name" value="USP-like"/>
    <property type="match status" value="1"/>
</dbReference>
<proteinExistence type="inferred from homology"/>
<dbReference type="Proteomes" id="UP000291101">
    <property type="component" value="Unassembled WGS sequence"/>
</dbReference>
<comment type="caution">
    <text evidence="3">The sequence shown here is derived from an EMBL/GenBank/DDBJ whole genome shotgun (WGS) entry which is preliminary data.</text>
</comment>
<dbReference type="PANTHER" id="PTHR46268">
    <property type="entry name" value="STRESS RESPONSE PROTEIN NHAX"/>
    <property type="match status" value="1"/>
</dbReference>
<evidence type="ECO:0000259" key="2">
    <source>
        <dbReference type="Pfam" id="PF00582"/>
    </source>
</evidence>
<name>A0A4Q2T8R7_9ACTN</name>
<keyword evidence="4" id="KW-1185">Reference proteome</keyword>
<protein>
    <submittedName>
        <fullName evidence="3">Universal stress protein</fullName>
    </submittedName>
</protein>
<dbReference type="Pfam" id="PF00582">
    <property type="entry name" value="Usp"/>
    <property type="match status" value="2"/>
</dbReference>
<dbReference type="EMBL" id="SDWV01000004">
    <property type="protein sequence ID" value="RYC13219.1"/>
    <property type="molecule type" value="Genomic_DNA"/>
</dbReference>
<dbReference type="InterPro" id="IPR006015">
    <property type="entry name" value="Universal_stress_UspA"/>
</dbReference>
<comment type="similarity">
    <text evidence="1">Belongs to the universal stress protein A family.</text>
</comment>
<dbReference type="OrthoDB" id="3765568at2"/>
<evidence type="ECO:0000313" key="3">
    <source>
        <dbReference type="EMBL" id="RYC13219.1"/>
    </source>
</evidence>
<dbReference type="SUPFAM" id="SSF52402">
    <property type="entry name" value="Adenine nucleotide alpha hydrolases-like"/>
    <property type="match status" value="2"/>
</dbReference>
<feature type="domain" description="UspA" evidence="2">
    <location>
        <begin position="155"/>
        <end position="287"/>
    </location>
</feature>
<accession>A0A4Q2T8R7</accession>